<dbReference type="PROSITE" id="PS50222">
    <property type="entry name" value="EF_HAND_2"/>
    <property type="match status" value="1"/>
</dbReference>
<dbReference type="GO" id="GO:0005509">
    <property type="term" value="F:calcium ion binding"/>
    <property type="evidence" value="ECO:0007669"/>
    <property type="project" value="InterPro"/>
</dbReference>
<dbReference type="Gene3D" id="2.60.40.150">
    <property type="entry name" value="C2 domain"/>
    <property type="match status" value="1"/>
</dbReference>
<gene>
    <name evidence="11" type="ORF">ASPBRDRAFT_508399</name>
</gene>
<dbReference type="InterPro" id="IPR002048">
    <property type="entry name" value="EF_hand_dom"/>
</dbReference>
<dbReference type="VEuPathDB" id="FungiDB:ASPBRDRAFT_508399"/>
<dbReference type="InterPro" id="IPR037755">
    <property type="entry name" value="Plc1_PH"/>
</dbReference>
<dbReference type="CDD" id="cd16207">
    <property type="entry name" value="EFh_ScPlc1p_like"/>
    <property type="match status" value="1"/>
</dbReference>
<dbReference type="InterPro" id="IPR000008">
    <property type="entry name" value="C2_dom"/>
</dbReference>
<dbReference type="GO" id="GO:0048015">
    <property type="term" value="P:phosphatidylinositol-mediated signaling"/>
    <property type="evidence" value="ECO:0007669"/>
    <property type="project" value="TreeGrafter"/>
</dbReference>
<dbReference type="InterPro" id="IPR011993">
    <property type="entry name" value="PH-like_dom_sf"/>
</dbReference>
<evidence type="ECO:0000313" key="12">
    <source>
        <dbReference type="Proteomes" id="UP000184499"/>
    </source>
</evidence>
<protein>
    <recommendedName>
        <fullName evidence="1 6">Phosphoinositide phospholipase C</fullName>
        <ecNumber evidence="1 6">3.1.4.11</ecNumber>
    </recommendedName>
</protein>
<organism evidence="11 12">
    <name type="scientific">Aspergillus brasiliensis (strain CBS 101740 / IMI 381727 / IBT 21946)</name>
    <dbReference type="NCBI Taxonomy" id="767769"/>
    <lineage>
        <taxon>Eukaryota</taxon>
        <taxon>Fungi</taxon>
        <taxon>Dikarya</taxon>
        <taxon>Ascomycota</taxon>
        <taxon>Pezizomycotina</taxon>
        <taxon>Eurotiomycetes</taxon>
        <taxon>Eurotiomycetidae</taxon>
        <taxon>Eurotiales</taxon>
        <taxon>Aspergillaceae</taxon>
        <taxon>Aspergillus</taxon>
        <taxon>Aspergillus subgen. Circumdati</taxon>
    </lineage>
</organism>
<dbReference type="PROSITE" id="PS50004">
    <property type="entry name" value="C2"/>
    <property type="match status" value="1"/>
</dbReference>
<dbReference type="SUPFAM" id="SSF47473">
    <property type="entry name" value="EF-hand"/>
    <property type="match status" value="1"/>
</dbReference>
<dbReference type="OrthoDB" id="269822at2759"/>
<dbReference type="RefSeq" id="XP_067480834.1">
    <property type="nucleotide sequence ID" value="XM_067626617.1"/>
</dbReference>
<dbReference type="InterPro" id="IPR001192">
    <property type="entry name" value="PI-PLC_fam"/>
</dbReference>
<dbReference type="GO" id="GO:0004435">
    <property type="term" value="F:phosphatidylinositol-4,5-bisphosphate phospholipase C activity"/>
    <property type="evidence" value="ECO:0007669"/>
    <property type="project" value="UniProtKB-EC"/>
</dbReference>
<evidence type="ECO:0000256" key="7">
    <source>
        <dbReference type="SAM" id="MobiDB-lite"/>
    </source>
</evidence>
<dbReference type="FunFam" id="2.30.29.30:FF:000396">
    <property type="entry name" value="Phosphoinositide phospholipase C"/>
    <property type="match status" value="1"/>
</dbReference>
<evidence type="ECO:0000256" key="5">
    <source>
        <dbReference type="ARBA" id="ARBA00023224"/>
    </source>
</evidence>
<evidence type="ECO:0000259" key="8">
    <source>
        <dbReference type="PROSITE" id="PS50004"/>
    </source>
</evidence>
<dbReference type="Gene3D" id="1.10.238.10">
    <property type="entry name" value="EF-hand"/>
    <property type="match status" value="1"/>
</dbReference>
<keyword evidence="5" id="KW-0807">Transducer</keyword>
<dbReference type="CDD" id="cd00275">
    <property type="entry name" value="C2_PLC_like"/>
    <property type="match status" value="1"/>
</dbReference>
<dbReference type="AlphaFoldDB" id="A0A1L9UPV6"/>
<evidence type="ECO:0000256" key="6">
    <source>
        <dbReference type="RuleBase" id="RU361133"/>
    </source>
</evidence>
<dbReference type="PANTHER" id="PTHR10336">
    <property type="entry name" value="PHOSPHOINOSITIDE-SPECIFIC PHOSPHOLIPASE C FAMILY PROTEIN"/>
    <property type="match status" value="1"/>
</dbReference>
<feature type="compositionally biased region" description="Polar residues" evidence="7">
    <location>
        <begin position="174"/>
        <end position="186"/>
    </location>
</feature>
<name>A0A1L9UPV6_ASPBC</name>
<dbReference type="InterPro" id="IPR017946">
    <property type="entry name" value="PLC-like_Pdiesterase_TIM-brl"/>
</dbReference>
<feature type="region of interest" description="Disordered" evidence="7">
    <location>
        <begin position="112"/>
        <end position="197"/>
    </location>
</feature>
<feature type="compositionally biased region" description="Basic residues" evidence="7">
    <location>
        <begin position="769"/>
        <end position="779"/>
    </location>
</feature>
<feature type="domain" description="PI-PLC Y-box" evidence="9">
    <location>
        <begin position="783"/>
        <end position="901"/>
    </location>
</feature>
<sequence>MAYAAASSPSTVNGDTQPSLKLTGSLPKPPKLHNVNTSVPPVPNPSSAPPCASLYSYTPNSLRPTYTFSNASSPSGTPLQTATDALRGRIPTFPLIPPAHLELGDSMMAIPGSASASGSGDAATQTTNKGPGLMRRISRGAANKLTRRRQSATQNDKRDRSSGPVIMRRRSDSKTGQNSWESALESSNEEDSNDALDSLGVWCGSEASSLQNDNFIPPSRTVSAVAPKVDSIIQRGTVFTKVTKKRRKQVRFFLDLDAGKVYWDVSNPTKRFYIDDIKEIRVGVDARNYREEHQVAQDFESRWFTIVIADAERSKGRPVKTLHLIAPSDYYLDLWTTTLEHISRYRIGLMAGLAGSGQSEAVLKAHWQREMSRLYPKGLKPGEPESLDFEAVESVCRSLHINCSKNMLRAQFSKADNNNKGKLYFSEFSDFVARLKERKDVKAIFKERVVSSEGFTLEEFLAFLRDVQNEDVESDRSYWVSIFDRLVRKSRPRAPSLPEHSDGRPTGVSRLGLDAFTSFLSSSWNGVYASRAPQSRFDRPLNEYFISSSHNTYLLGRQVAGASSTEAYISALSQGCRCVEIDCWDGADGRPIVSHGRTMTTSVLFADCITVINRYAFISTDFPLILSLEVHCSPEQQFAMVKIMKETFKDQLVLEPLLTNTFVLPSPEDLKRRILVKVKTCDETEGGMRQESASSLISVGRKRSSSSPFMRPTVPEYPPISNLVPLAGPSTAVQEGVDTFISQDRRSFTTTSISSATEDSDGALTSMKRERKRRQKSKITKPLSDLGVYTRGYKWHSFSSPESQRYNHVYSFAERSFESICRDADSKAVFEKHNRKYLTRVYPSGFRLRSSNFDPLKFWRRGVQMAALNWQTYDVGMQLNQAMFAAGTDRTGYVLKPESLRTVTHNEEKRKSTERKCVRFTIEVISAQQLPRPRSLGPDDNINPYVEVEIFSADDRGQSFVFGEGGLNASARSGVSGIGYPHRRRTKIEQSNGYSPIFNDCIKFALDTKYPDLVFVRWTVWSSLDGRSAGNNSSVQLATFTAKLTSLSQGYRYLPLYDAGGDQYLFSTLFCKITKDGITPASFGRLDPEELRAERLGLLRQIGQTVFKRSSSTEREKDAFSDKGSEVPISSEDNHSPTSPTLTPTVSAASTSSLPP</sequence>
<dbReference type="FunFam" id="2.60.40.150:FF:000201">
    <property type="entry name" value="Phosphoinositide phospholipase C"/>
    <property type="match status" value="1"/>
</dbReference>
<accession>A0A1L9UPV6</accession>
<keyword evidence="3 6" id="KW-0442">Lipid degradation</keyword>
<dbReference type="InterPro" id="IPR011992">
    <property type="entry name" value="EF-hand-dom_pair"/>
</dbReference>
<feature type="domain" description="EF-hand" evidence="10">
    <location>
        <begin position="403"/>
        <end position="438"/>
    </location>
</feature>
<feature type="region of interest" description="Disordered" evidence="7">
    <location>
        <begin position="1"/>
        <end position="47"/>
    </location>
</feature>
<feature type="compositionally biased region" description="Polar residues" evidence="7">
    <location>
        <begin position="7"/>
        <end position="22"/>
    </location>
</feature>
<dbReference type="SMART" id="SM00148">
    <property type="entry name" value="PLCXc"/>
    <property type="match status" value="1"/>
</dbReference>
<dbReference type="SUPFAM" id="SSF50729">
    <property type="entry name" value="PH domain-like"/>
    <property type="match status" value="1"/>
</dbReference>
<proteinExistence type="predicted"/>
<dbReference type="InterPro" id="IPR001711">
    <property type="entry name" value="PLipase_C_Pinositol-sp_Y"/>
</dbReference>
<feature type="domain" description="C2" evidence="8">
    <location>
        <begin position="899"/>
        <end position="1058"/>
    </location>
</feature>
<evidence type="ECO:0000256" key="2">
    <source>
        <dbReference type="ARBA" id="ARBA00022801"/>
    </source>
</evidence>
<dbReference type="PROSITE" id="PS50007">
    <property type="entry name" value="PIPLC_X_DOMAIN"/>
    <property type="match status" value="1"/>
</dbReference>
<dbReference type="EC" id="3.1.4.11" evidence="1 6"/>
<evidence type="ECO:0000256" key="3">
    <source>
        <dbReference type="ARBA" id="ARBA00022963"/>
    </source>
</evidence>
<dbReference type="Pfam" id="PF00387">
    <property type="entry name" value="PI-PLC-Y"/>
    <property type="match status" value="1"/>
</dbReference>
<feature type="compositionally biased region" description="Low complexity" evidence="7">
    <location>
        <begin position="1136"/>
        <end position="1156"/>
    </location>
</feature>
<keyword evidence="12" id="KW-1185">Reference proteome</keyword>
<dbReference type="GO" id="GO:0016042">
    <property type="term" value="P:lipid catabolic process"/>
    <property type="evidence" value="ECO:0007669"/>
    <property type="project" value="UniProtKB-KW"/>
</dbReference>
<dbReference type="GeneID" id="93579105"/>
<dbReference type="Gene3D" id="3.20.20.190">
    <property type="entry name" value="Phosphatidylinositol (PI) phosphodiesterase"/>
    <property type="match status" value="2"/>
</dbReference>
<dbReference type="SUPFAM" id="SSF49562">
    <property type="entry name" value="C2 domain (Calcium/lipid-binding domain, CaLB)"/>
    <property type="match status" value="1"/>
</dbReference>
<evidence type="ECO:0000256" key="1">
    <source>
        <dbReference type="ARBA" id="ARBA00012368"/>
    </source>
</evidence>
<dbReference type="OMA" id="HWQREMS"/>
<dbReference type="Proteomes" id="UP000184499">
    <property type="component" value="Unassembled WGS sequence"/>
</dbReference>
<dbReference type="GO" id="GO:0051209">
    <property type="term" value="P:release of sequestered calcium ion into cytosol"/>
    <property type="evidence" value="ECO:0007669"/>
    <property type="project" value="TreeGrafter"/>
</dbReference>
<evidence type="ECO:0000256" key="4">
    <source>
        <dbReference type="ARBA" id="ARBA00023098"/>
    </source>
</evidence>
<dbReference type="SMART" id="SM00239">
    <property type="entry name" value="C2"/>
    <property type="match status" value="1"/>
</dbReference>
<evidence type="ECO:0000313" key="11">
    <source>
        <dbReference type="EMBL" id="OJJ73586.1"/>
    </source>
</evidence>
<feature type="region of interest" description="Disordered" evidence="7">
    <location>
        <begin position="751"/>
        <end position="779"/>
    </location>
</feature>
<dbReference type="Gene3D" id="2.30.29.30">
    <property type="entry name" value="Pleckstrin-homology domain (PH domain)/Phosphotyrosine-binding domain (PTB)"/>
    <property type="match status" value="1"/>
</dbReference>
<dbReference type="EMBL" id="KV878682">
    <property type="protein sequence ID" value="OJJ73586.1"/>
    <property type="molecule type" value="Genomic_DNA"/>
</dbReference>
<dbReference type="SMART" id="SM00149">
    <property type="entry name" value="PLCYc"/>
    <property type="match status" value="1"/>
</dbReference>
<dbReference type="SUPFAM" id="SSF51695">
    <property type="entry name" value="PLC-like phosphodiesterases"/>
    <property type="match status" value="1"/>
</dbReference>
<dbReference type="STRING" id="767769.A0A1L9UPV6"/>
<reference evidence="12" key="1">
    <citation type="journal article" date="2017" name="Genome Biol.">
        <title>Comparative genomics reveals high biological diversity and specific adaptations in the industrially and medically important fungal genus Aspergillus.</title>
        <authorList>
            <person name="de Vries R.P."/>
            <person name="Riley R."/>
            <person name="Wiebenga A."/>
            <person name="Aguilar-Osorio G."/>
            <person name="Amillis S."/>
            <person name="Uchima C.A."/>
            <person name="Anderluh G."/>
            <person name="Asadollahi M."/>
            <person name="Askin M."/>
            <person name="Barry K."/>
            <person name="Battaglia E."/>
            <person name="Bayram O."/>
            <person name="Benocci T."/>
            <person name="Braus-Stromeyer S.A."/>
            <person name="Caldana C."/>
            <person name="Canovas D."/>
            <person name="Cerqueira G.C."/>
            <person name="Chen F."/>
            <person name="Chen W."/>
            <person name="Choi C."/>
            <person name="Clum A."/>
            <person name="Dos Santos R.A."/>
            <person name="Damasio A.R."/>
            <person name="Diallinas G."/>
            <person name="Emri T."/>
            <person name="Fekete E."/>
            <person name="Flipphi M."/>
            <person name="Freyberg S."/>
            <person name="Gallo A."/>
            <person name="Gournas C."/>
            <person name="Habgood R."/>
            <person name="Hainaut M."/>
            <person name="Harispe M.L."/>
            <person name="Henrissat B."/>
            <person name="Hilden K.S."/>
            <person name="Hope R."/>
            <person name="Hossain A."/>
            <person name="Karabika E."/>
            <person name="Karaffa L."/>
            <person name="Karanyi Z."/>
            <person name="Krasevec N."/>
            <person name="Kuo A."/>
            <person name="Kusch H."/>
            <person name="LaButti K."/>
            <person name="Lagendijk E.L."/>
            <person name="Lapidus A."/>
            <person name="Levasseur A."/>
            <person name="Lindquist E."/>
            <person name="Lipzen A."/>
            <person name="Logrieco A.F."/>
            <person name="MacCabe A."/>
            <person name="Maekelae M.R."/>
            <person name="Malavazi I."/>
            <person name="Melin P."/>
            <person name="Meyer V."/>
            <person name="Mielnichuk N."/>
            <person name="Miskei M."/>
            <person name="Molnar A.P."/>
            <person name="Mule G."/>
            <person name="Ngan C.Y."/>
            <person name="Orejas M."/>
            <person name="Orosz E."/>
            <person name="Ouedraogo J.P."/>
            <person name="Overkamp K.M."/>
            <person name="Park H.-S."/>
            <person name="Perrone G."/>
            <person name="Piumi F."/>
            <person name="Punt P.J."/>
            <person name="Ram A.F."/>
            <person name="Ramon A."/>
            <person name="Rauscher S."/>
            <person name="Record E."/>
            <person name="Riano-Pachon D.M."/>
            <person name="Robert V."/>
            <person name="Roehrig J."/>
            <person name="Ruller R."/>
            <person name="Salamov A."/>
            <person name="Salih N.S."/>
            <person name="Samson R.A."/>
            <person name="Sandor E."/>
            <person name="Sanguinetti M."/>
            <person name="Schuetze T."/>
            <person name="Sepcic K."/>
            <person name="Shelest E."/>
            <person name="Sherlock G."/>
            <person name="Sophianopoulou V."/>
            <person name="Squina F.M."/>
            <person name="Sun H."/>
            <person name="Susca A."/>
            <person name="Todd R.B."/>
            <person name="Tsang A."/>
            <person name="Unkles S.E."/>
            <person name="van de Wiele N."/>
            <person name="van Rossen-Uffink D."/>
            <person name="Oliveira J.V."/>
            <person name="Vesth T.C."/>
            <person name="Visser J."/>
            <person name="Yu J.-H."/>
            <person name="Zhou M."/>
            <person name="Andersen M.R."/>
            <person name="Archer D.B."/>
            <person name="Baker S.E."/>
            <person name="Benoit I."/>
            <person name="Brakhage A.A."/>
            <person name="Braus G.H."/>
            <person name="Fischer R."/>
            <person name="Frisvad J.C."/>
            <person name="Goldman G.H."/>
            <person name="Houbraken J."/>
            <person name="Oakley B."/>
            <person name="Pocsi I."/>
            <person name="Scazzocchio C."/>
            <person name="Seiboth B."/>
            <person name="vanKuyk P.A."/>
            <person name="Wortman J."/>
            <person name="Dyer P.S."/>
            <person name="Grigoriev I.V."/>
        </authorList>
    </citation>
    <scope>NUCLEOTIDE SEQUENCE [LARGE SCALE GENOMIC DNA]</scope>
    <source>
        <strain evidence="12">CBS 101740 / IMI 381727 / IBT 21946</strain>
    </source>
</reference>
<feature type="region of interest" description="Disordered" evidence="7">
    <location>
        <begin position="1109"/>
        <end position="1156"/>
    </location>
</feature>
<comment type="catalytic activity">
    <reaction evidence="6">
        <text>a 1,2-diacyl-sn-glycero-3-phospho-(1D-myo-inositol-4,5-bisphosphate) + H2O = 1D-myo-inositol 1,4,5-trisphosphate + a 1,2-diacyl-sn-glycerol + H(+)</text>
        <dbReference type="Rhea" id="RHEA:33179"/>
        <dbReference type="ChEBI" id="CHEBI:15377"/>
        <dbReference type="ChEBI" id="CHEBI:15378"/>
        <dbReference type="ChEBI" id="CHEBI:17815"/>
        <dbReference type="ChEBI" id="CHEBI:58456"/>
        <dbReference type="ChEBI" id="CHEBI:203600"/>
        <dbReference type="EC" id="3.1.4.11"/>
    </reaction>
</comment>
<dbReference type="Pfam" id="PF00388">
    <property type="entry name" value="PI-PLC-X"/>
    <property type="match status" value="1"/>
</dbReference>
<feature type="compositionally biased region" description="Low complexity" evidence="7">
    <location>
        <begin position="112"/>
        <end position="123"/>
    </location>
</feature>
<dbReference type="PANTHER" id="PTHR10336:SF36">
    <property type="entry name" value="1-PHOSPHATIDYLINOSITOL 4,5-BISPHOSPHATE PHOSPHODIESTERASE BETA-4"/>
    <property type="match status" value="1"/>
</dbReference>
<evidence type="ECO:0000259" key="10">
    <source>
        <dbReference type="PROSITE" id="PS50222"/>
    </source>
</evidence>
<keyword evidence="2 6" id="KW-0378">Hydrolase</keyword>
<feature type="compositionally biased region" description="Basic and acidic residues" evidence="7">
    <location>
        <begin position="1111"/>
        <end position="1125"/>
    </location>
</feature>
<dbReference type="InterPro" id="IPR035892">
    <property type="entry name" value="C2_domain_sf"/>
</dbReference>
<keyword evidence="4 6" id="KW-0443">Lipid metabolism</keyword>
<dbReference type="CDD" id="cd13360">
    <property type="entry name" value="PH_PLC_fungal"/>
    <property type="match status" value="1"/>
</dbReference>
<evidence type="ECO:0000259" key="9">
    <source>
        <dbReference type="PROSITE" id="PS50008"/>
    </source>
</evidence>
<dbReference type="CDD" id="cd08598">
    <property type="entry name" value="PI-PLC1c_yeast"/>
    <property type="match status" value="1"/>
</dbReference>
<dbReference type="InterPro" id="IPR000909">
    <property type="entry name" value="PLipase_C_PInositol-sp_X_dom"/>
</dbReference>
<dbReference type="PROSITE" id="PS50008">
    <property type="entry name" value="PIPLC_Y_DOMAIN"/>
    <property type="match status" value="1"/>
</dbReference>
<dbReference type="PRINTS" id="PR00390">
    <property type="entry name" value="PHPHLIPASEC"/>
</dbReference>